<evidence type="ECO:0000313" key="3">
    <source>
        <dbReference type="EMBL" id="MFD0738058.1"/>
    </source>
</evidence>
<keyword evidence="3" id="KW-0645">Protease</keyword>
<dbReference type="Pfam" id="PF10026">
    <property type="entry name" value="DUF2268"/>
    <property type="match status" value="1"/>
</dbReference>
<keyword evidence="4" id="KW-1185">Reference proteome</keyword>
<proteinExistence type="predicted"/>
<evidence type="ECO:0000313" key="4">
    <source>
        <dbReference type="Proteomes" id="UP001597090"/>
    </source>
</evidence>
<keyword evidence="3" id="KW-0378">Hydrolase</keyword>
<feature type="chain" id="PRO_5045339292" evidence="1">
    <location>
        <begin position="35"/>
        <end position="309"/>
    </location>
</feature>
<dbReference type="RefSeq" id="WP_386811005.1">
    <property type="nucleotide sequence ID" value="NZ_JBHTIH010000002.1"/>
</dbReference>
<feature type="signal peptide" evidence="1">
    <location>
        <begin position="1"/>
        <end position="34"/>
    </location>
</feature>
<evidence type="ECO:0000256" key="1">
    <source>
        <dbReference type="SAM" id="SignalP"/>
    </source>
</evidence>
<gene>
    <name evidence="3" type="ORF">ACFQZQ_01975</name>
</gene>
<name>A0ABW2YLS5_9GAMM</name>
<protein>
    <submittedName>
        <fullName evidence="3">DUF2268 domain-containing putative Zn-dependent protease</fullName>
    </submittedName>
</protein>
<organism evidence="3 4">
    <name type="scientific">Lysobacter koreensis</name>
    <dbReference type="NCBI Taxonomy" id="266122"/>
    <lineage>
        <taxon>Bacteria</taxon>
        <taxon>Pseudomonadati</taxon>
        <taxon>Pseudomonadota</taxon>
        <taxon>Gammaproteobacteria</taxon>
        <taxon>Lysobacterales</taxon>
        <taxon>Lysobacteraceae</taxon>
        <taxon>Lysobacter</taxon>
    </lineage>
</organism>
<comment type="caution">
    <text evidence="3">The sequence shown here is derived from an EMBL/GenBank/DDBJ whole genome shotgun (WGS) entry which is preliminary data.</text>
</comment>
<dbReference type="GO" id="GO:0006508">
    <property type="term" value="P:proteolysis"/>
    <property type="evidence" value="ECO:0007669"/>
    <property type="project" value="UniProtKB-KW"/>
</dbReference>
<accession>A0ABW2YLS5</accession>
<dbReference type="InterPro" id="IPR018728">
    <property type="entry name" value="DUF2268"/>
</dbReference>
<evidence type="ECO:0000259" key="2">
    <source>
        <dbReference type="Pfam" id="PF10026"/>
    </source>
</evidence>
<feature type="domain" description="DUF2268" evidence="2">
    <location>
        <begin position="111"/>
        <end position="301"/>
    </location>
</feature>
<sequence length="309" mass="33572">MCPPYFSHDRKNLMHTIRRMSLIAALAFSAPASADNATVSFYFTHDAILQQANGEALTADAHKAATAQWFAQCLAGGEFAQFAGDFAPDPKMPIGERQAQVAKFDNTAFEQIARAAWAKANTALPQASLRICVDLARQDDAFTRDRMDGIVAVTAGAGRIVLKIHPDADWATSLPYTLAHEMHHSAWAQTQFDAAKPFTLADYLVFEGRADYFAGALFEHRAPWTTALDDAAHAAAWRDFSSKLDSADPATLTAAMFGSPQAGIPMWAGYSVGYKLVSQRMARAPKLDFAAMTAAPATEFMPKTETTSR</sequence>
<reference evidence="4" key="1">
    <citation type="journal article" date="2019" name="Int. J. Syst. Evol. Microbiol.">
        <title>The Global Catalogue of Microorganisms (GCM) 10K type strain sequencing project: providing services to taxonomists for standard genome sequencing and annotation.</title>
        <authorList>
            <consortium name="The Broad Institute Genomics Platform"/>
            <consortium name="The Broad Institute Genome Sequencing Center for Infectious Disease"/>
            <person name="Wu L."/>
            <person name="Ma J."/>
        </authorList>
    </citation>
    <scope>NUCLEOTIDE SEQUENCE [LARGE SCALE GENOMIC DNA]</scope>
    <source>
        <strain evidence="4">CCUG 55491</strain>
    </source>
</reference>
<dbReference type="GO" id="GO:0008233">
    <property type="term" value="F:peptidase activity"/>
    <property type="evidence" value="ECO:0007669"/>
    <property type="project" value="UniProtKB-KW"/>
</dbReference>
<keyword evidence="1" id="KW-0732">Signal</keyword>
<dbReference type="Proteomes" id="UP001597090">
    <property type="component" value="Unassembled WGS sequence"/>
</dbReference>
<dbReference type="EMBL" id="JBHTIH010000002">
    <property type="protein sequence ID" value="MFD0738058.1"/>
    <property type="molecule type" value="Genomic_DNA"/>
</dbReference>